<keyword evidence="2" id="KW-1185">Reference proteome</keyword>
<dbReference type="Proteomes" id="UP000828390">
    <property type="component" value="Unassembled WGS sequence"/>
</dbReference>
<proteinExistence type="predicted"/>
<gene>
    <name evidence="1" type="ORF">DPMN_155309</name>
</gene>
<evidence type="ECO:0000313" key="1">
    <source>
        <dbReference type="EMBL" id="KAH3801651.1"/>
    </source>
</evidence>
<reference evidence="1" key="2">
    <citation type="submission" date="2020-11" db="EMBL/GenBank/DDBJ databases">
        <authorList>
            <person name="McCartney M.A."/>
            <person name="Auch B."/>
            <person name="Kono T."/>
            <person name="Mallez S."/>
            <person name="Becker A."/>
            <person name="Gohl D.M."/>
            <person name="Silverstein K.A.T."/>
            <person name="Koren S."/>
            <person name="Bechman K.B."/>
            <person name="Herman A."/>
            <person name="Abrahante J.E."/>
            <person name="Garbe J."/>
        </authorList>
    </citation>
    <scope>NUCLEOTIDE SEQUENCE</scope>
    <source>
        <strain evidence="1">Duluth1</strain>
        <tissue evidence="1">Whole animal</tissue>
    </source>
</reference>
<protein>
    <submittedName>
        <fullName evidence="1">Uncharacterized protein</fullName>
    </submittedName>
</protein>
<dbReference type="EMBL" id="JAIWYP010000007">
    <property type="protein sequence ID" value="KAH3801651.1"/>
    <property type="molecule type" value="Genomic_DNA"/>
</dbReference>
<comment type="caution">
    <text evidence="1">The sequence shown here is derived from an EMBL/GenBank/DDBJ whole genome shotgun (WGS) entry which is preliminary data.</text>
</comment>
<accession>A0A9D4J6I7</accession>
<sequence length="187" mass="22270">MGALQSTISESSYENFASPRSSTSFLPNIFNAWREELLLVTDEKDILITSTELMSKNQETVGYNEDIKLVTAYKVPLSGYQCSKNIFYHMFVVFQTQNWWWSIEKDTDLITLQRFRNESDVKKRYKNTTRNSWITEIKRDGSIKKVQDLINWLHENDELKQDFHWFHRNSQHFGFSVFNFLSRTETL</sequence>
<name>A0A9D4J6I7_DREPO</name>
<dbReference type="AlphaFoldDB" id="A0A9D4J6I7"/>
<reference evidence="1" key="1">
    <citation type="journal article" date="2019" name="bioRxiv">
        <title>The Genome of the Zebra Mussel, Dreissena polymorpha: A Resource for Invasive Species Research.</title>
        <authorList>
            <person name="McCartney M.A."/>
            <person name="Auch B."/>
            <person name="Kono T."/>
            <person name="Mallez S."/>
            <person name="Zhang Y."/>
            <person name="Obille A."/>
            <person name="Becker A."/>
            <person name="Abrahante J.E."/>
            <person name="Garbe J."/>
            <person name="Badalamenti J.P."/>
            <person name="Herman A."/>
            <person name="Mangelson H."/>
            <person name="Liachko I."/>
            <person name="Sullivan S."/>
            <person name="Sone E.D."/>
            <person name="Koren S."/>
            <person name="Silverstein K.A.T."/>
            <person name="Beckman K.B."/>
            <person name="Gohl D.M."/>
        </authorList>
    </citation>
    <scope>NUCLEOTIDE SEQUENCE</scope>
    <source>
        <strain evidence="1">Duluth1</strain>
        <tissue evidence="1">Whole animal</tissue>
    </source>
</reference>
<organism evidence="1 2">
    <name type="scientific">Dreissena polymorpha</name>
    <name type="common">Zebra mussel</name>
    <name type="synonym">Mytilus polymorpha</name>
    <dbReference type="NCBI Taxonomy" id="45954"/>
    <lineage>
        <taxon>Eukaryota</taxon>
        <taxon>Metazoa</taxon>
        <taxon>Spiralia</taxon>
        <taxon>Lophotrochozoa</taxon>
        <taxon>Mollusca</taxon>
        <taxon>Bivalvia</taxon>
        <taxon>Autobranchia</taxon>
        <taxon>Heteroconchia</taxon>
        <taxon>Euheterodonta</taxon>
        <taxon>Imparidentia</taxon>
        <taxon>Neoheterodontei</taxon>
        <taxon>Myida</taxon>
        <taxon>Dreissenoidea</taxon>
        <taxon>Dreissenidae</taxon>
        <taxon>Dreissena</taxon>
    </lineage>
</organism>
<evidence type="ECO:0000313" key="2">
    <source>
        <dbReference type="Proteomes" id="UP000828390"/>
    </source>
</evidence>